<name>A0A369HZN7_9BACT</name>
<evidence type="ECO:0000313" key="3">
    <source>
        <dbReference type="EMBL" id="RDB02959.1"/>
    </source>
</evidence>
<evidence type="ECO:0000313" key="4">
    <source>
        <dbReference type="Proteomes" id="UP000253141"/>
    </source>
</evidence>
<evidence type="ECO:0000259" key="2">
    <source>
        <dbReference type="Pfam" id="PF14534"/>
    </source>
</evidence>
<feature type="signal peptide" evidence="1">
    <location>
        <begin position="1"/>
        <end position="20"/>
    </location>
</feature>
<dbReference type="Proteomes" id="UP000253141">
    <property type="component" value="Unassembled WGS sequence"/>
</dbReference>
<reference evidence="3 4" key="1">
    <citation type="submission" date="2018-07" db="EMBL/GenBank/DDBJ databases">
        <title>Genome analysis of Runella aurantiaca.</title>
        <authorList>
            <person name="Yang X."/>
        </authorList>
    </citation>
    <scope>NUCLEOTIDE SEQUENCE [LARGE SCALE GENOMIC DNA]</scope>
    <source>
        <strain evidence="3 4">YX9</strain>
    </source>
</reference>
<protein>
    <submittedName>
        <fullName evidence="3">Nuclear transport factor 2 family protein</fullName>
    </submittedName>
</protein>
<organism evidence="3 4">
    <name type="scientific">Runella aurantiaca</name>
    <dbReference type="NCBI Taxonomy" id="2282308"/>
    <lineage>
        <taxon>Bacteria</taxon>
        <taxon>Pseudomonadati</taxon>
        <taxon>Bacteroidota</taxon>
        <taxon>Cytophagia</taxon>
        <taxon>Cytophagales</taxon>
        <taxon>Spirosomataceae</taxon>
        <taxon>Runella</taxon>
    </lineage>
</organism>
<proteinExistence type="predicted"/>
<dbReference type="EMBL" id="QPIW01000033">
    <property type="protein sequence ID" value="RDB02959.1"/>
    <property type="molecule type" value="Genomic_DNA"/>
</dbReference>
<dbReference type="InterPro" id="IPR027843">
    <property type="entry name" value="DUF4440"/>
</dbReference>
<dbReference type="SUPFAM" id="SSF54427">
    <property type="entry name" value="NTF2-like"/>
    <property type="match status" value="1"/>
</dbReference>
<feature type="chain" id="PRO_5016918963" evidence="1">
    <location>
        <begin position="21"/>
        <end position="141"/>
    </location>
</feature>
<dbReference type="OrthoDB" id="953519at2"/>
<dbReference type="RefSeq" id="WP_114463953.1">
    <property type="nucleotide sequence ID" value="NZ_QPIW01000033.1"/>
</dbReference>
<dbReference type="Gene3D" id="3.10.450.50">
    <property type="match status" value="1"/>
</dbReference>
<feature type="domain" description="DUF4440" evidence="2">
    <location>
        <begin position="40"/>
        <end position="122"/>
    </location>
</feature>
<accession>A0A369HZN7</accession>
<comment type="caution">
    <text evidence="3">The sequence shown here is derived from an EMBL/GenBank/DDBJ whole genome shotgun (WGS) entry which is preliminary data.</text>
</comment>
<keyword evidence="4" id="KW-1185">Reference proteome</keyword>
<evidence type="ECO:0000256" key="1">
    <source>
        <dbReference type="SAM" id="SignalP"/>
    </source>
</evidence>
<sequence>MKKIIITTLCFFAILPMAFAQTQAEKLFQANVEEYQKSPMKNILERATDDYVLISGSGYIANKAQIVALFKNVSRVEVSFKDLKVRQFGNTVIATGRERSVRHYNDGTPDLTTDYLSTYVYEIKGDYLVSLSGQHTVPSAK</sequence>
<dbReference type="AlphaFoldDB" id="A0A369HZN7"/>
<keyword evidence="1" id="KW-0732">Signal</keyword>
<dbReference type="InterPro" id="IPR032710">
    <property type="entry name" value="NTF2-like_dom_sf"/>
</dbReference>
<gene>
    <name evidence="3" type="ORF">DVG78_26185</name>
</gene>
<dbReference type="Pfam" id="PF14534">
    <property type="entry name" value="DUF4440"/>
    <property type="match status" value="1"/>
</dbReference>